<dbReference type="GO" id="GO:0016301">
    <property type="term" value="F:kinase activity"/>
    <property type="evidence" value="ECO:0007669"/>
    <property type="project" value="UniProtKB-KW"/>
</dbReference>
<keyword evidence="1" id="KW-0418">Kinase</keyword>
<dbReference type="Gene3D" id="3.90.650.10">
    <property type="entry name" value="PurM-like C-terminal domain"/>
    <property type="match status" value="1"/>
</dbReference>
<keyword evidence="2" id="KW-1185">Reference proteome</keyword>
<comment type="caution">
    <text evidence="1">The sequence shown here is derived from an EMBL/GenBank/DDBJ whole genome shotgun (WGS) entry which is preliminary data.</text>
</comment>
<proteinExistence type="predicted"/>
<dbReference type="Proteomes" id="UP001596328">
    <property type="component" value="Unassembled WGS sequence"/>
</dbReference>
<dbReference type="SUPFAM" id="SSF56042">
    <property type="entry name" value="PurM C-terminal domain-like"/>
    <property type="match status" value="1"/>
</dbReference>
<evidence type="ECO:0000313" key="2">
    <source>
        <dbReference type="Proteomes" id="UP001596328"/>
    </source>
</evidence>
<gene>
    <name evidence="1" type="ORF">ACFQE1_10785</name>
</gene>
<reference evidence="1 2" key="1">
    <citation type="journal article" date="2019" name="Int. J. Syst. Evol. Microbiol.">
        <title>The Global Catalogue of Microorganisms (GCM) 10K type strain sequencing project: providing services to taxonomists for standard genome sequencing and annotation.</title>
        <authorList>
            <consortium name="The Broad Institute Genomics Platform"/>
            <consortium name="The Broad Institute Genome Sequencing Center for Infectious Disease"/>
            <person name="Wu L."/>
            <person name="Ma J."/>
        </authorList>
    </citation>
    <scope>NUCLEOTIDE SEQUENCE [LARGE SCALE GENOMIC DNA]</scope>
    <source>
        <strain evidence="1 2">NBRC 111368</strain>
    </source>
</reference>
<name>A0ABD5S006_9EURY</name>
<dbReference type="InterPro" id="IPR036676">
    <property type="entry name" value="PurM-like_C_sf"/>
</dbReference>
<evidence type="ECO:0000313" key="1">
    <source>
        <dbReference type="EMBL" id="MFC6724847.1"/>
    </source>
</evidence>
<dbReference type="AlphaFoldDB" id="A0ABD5S006"/>
<dbReference type="EMBL" id="JBHSWU010000299">
    <property type="protein sequence ID" value="MFC6724847.1"/>
    <property type="molecule type" value="Genomic_DNA"/>
</dbReference>
<protein>
    <submittedName>
        <fullName evidence="1">Thiamine-phosphate kinase</fullName>
    </submittedName>
</protein>
<accession>A0ABD5S006</accession>
<organism evidence="1 2">
    <name type="scientific">Halobium palmae</name>
    <dbReference type="NCBI Taxonomy" id="1776492"/>
    <lineage>
        <taxon>Archaea</taxon>
        <taxon>Methanobacteriati</taxon>
        <taxon>Methanobacteriota</taxon>
        <taxon>Stenosarchaea group</taxon>
        <taxon>Halobacteria</taxon>
        <taxon>Halobacteriales</taxon>
        <taxon>Haloferacaceae</taxon>
        <taxon>Halobium</taxon>
    </lineage>
</organism>
<keyword evidence="1" id="KW-0808">Transferase</keyword>
<feature type="non-terminal residue" evidence="1">
    <location>
        <position position="1"/>
    </location>
</feature>
<sequence length="78" mass="8196">PVDPSVEEVVGDEADRRELAAHFGEDFELVFTVPESSLAVVREASPTAVTRIGTTTAAADGVVADGEPLPDRGYTHSD</sequence>